<dbReference type="EMBL" id="SDKK01000001">
    <property type="protein sequence ID" value="TYC62089.1"/>
    <property type="molecule type" value="Genomic_DNA"/>
</dbReference>
<organism evidence="1 2">
    <name type="scientific">Zoogloea oleivorans</name>
    <dbReference type="NCBI Taxonomy" id="1552750"/>
    <lineage>
        <taxon>Bacteria</taxon>
        <taxon>Pseudomonadati</taxon>
        <taxon>Pseudomonadota</taxon>
        <taxon>Betaproteobacteria</taxon>
        <taxon>Rhodocyclales</taxon>
        <taxon>Zoogloeaceae</taxon>
        <taxon>Zoogloea</taxon>
    </lineage>
</organism>
<dbReference type="AlphaFoldDB" id="A0A6C2D982"/>
<gene>
    <name evidence="1" type="ORF">ETQ85_00585</name>
</gene>
<evidence type="ECO:0000313" key="2">
    <source>
        <dbReference type="Proteomes" id="UP000389128"/>
    </source>
</evidence>
<keyword evidence="2" id="KW-1185">Reference proteome</keyword>
<protein>
    <submittedName>
        <fullName evidence="1">Uncharacterized protein</fullName>
    </submittedName>
</protein>
<dbReference type="Proteomes" id="UP000389128">
    <property type="component" value="Unassembled WGS sequence"/>
</dbReference>
<reference evidence="1 2" key="1">
    <citation type="submission" date="2019-01" db="EMBL/GenBank/DDBJ databases">
        <title>Zoogloea oleivorans genome sequencing and assembly.</title>
        <authorList>
            <person name="Tancsics A."/>
            <person name="Farkas M."/>
            <person name="Kriszt B."/>
            <person name="Maroti G."/>
            <person name="Horvath B."/>
        </authorList>
    </citation>
    <scope>NUCLEOTIDE SEQUENCE [LARGE SCALE GENOMIC DNA]</scope>
    <source>
        <strain evidence="1 2">Buc</strain>
    </source>
</reference>
<name>A0A6C2D982_9RHOO</name>
<accession>A0A6C2D982</accession>
<evidence type="ECO:0000313" key="1">
    <source>
        <dbReference type="EMBL" id="TYC62089.1"/>
    </source>
</evidence>
<proteinExistence type="predicted"/>
<dbReference type="RefSeq" id="WP_148577179.1">
    <property type="nucleotide sequence ID" value="NZ_SDKK01000001.1"/>
</dbReference>
<sequence>MSAKIMKAGEPTTVMTFPDASGDLYVLAPGATTGIIQDQIRARLAQLDALINMTIGEQGEAFRGMNDELQDRFMWACGSISNEVCQLAKISAAKLREGK</sequence>
<comment type="caution">
    <text evidence="1">The sequence shown here is derived from an EMBL/GenBank/DDBJ whole genome shotgun (WGS) entry which is preliminary data.</text>
</comment>